<protein>
    <submittedName>
        <fullName evidence="1">Uncharacterized protein</fullName>
    </submittedName>
</protein>
<evidence type="ECO:0000313" key="1">
    <source>
        <dbReference type="EMBL" id="KAK3485287.1"/>
    </source>
</evidence>
<sequence length="161" mass="18318">MRSIAPSLPLLVYYVRGAVSTRSASDGLVRKVLVTYLDLFNGQVQLWDRRWREVGPSMYRKQGVMFALKKMDGTCYVRKATSDVSENGHGRILLFVCFVHRGGYMSDIASLLVHVSQLSLKEKTRTYQHLSVPQIVRLAACLWRFNCPRVTIQQVPGNQTL</sequence>
<organism evidence="1 2">
    <name type="scientific">Neurospora hispaniola</name>
    <dbReference type="NCBI Taxonomy" id="588809"/>
    <lineage>
        <taxon>Eukaryota</taxon>
        <taxon>Fungi</taxon>
        <taxon>Dikarya</taxon>
        <taxon>Ascomycota</taxon>
        <taxon>Pezizomycotina</taxon>
        <taxon>Sordariomycetes</taxon>
        <taxon>Sordariomycetidae</taxon>
        <taxon>Sordariales</taxon>
        <taxon>Sordariaceae</taxon>
        <taxon>Neurospora</taxon>
    </lineage>
</organism>
<gene>
    <name evidence="1" type="ORF">B0T23DRAFT_390058</name>
</gene>
<comment type="caution">
    <text evidence="1">The sequence shown here is derived from an EMBL/GenBank/DDBJ whole genome shotgun (WGS) entry which is preliminary data.</text>
</comment>
<evidence type="ECO:0000313" key="2">
    <source>
        <dbReference type="Proteomes" id="UP001285908"/>
    </source>
</evidence>
<dbReference type="RefSeq" id="XP_062688191.1">
    <property type="nucleotide sequence ID" value="XM_062837857.1"/>
</dbReference>
<accession>A0AAJ0HYX7</accession>
<feature type="non-terminal residue" evidence="1">
    <location>
        <position position="161"/>
    </location>
</feature>
<keyword evidence="2" id="KW-1185">Reference proteome</keyword>
<proteinExistence type="predicted"/>
<dbReference type="EMBL" id="JAULSX010000010">
    <property type="protein sequence ID" value="KAK3485287.1"/>
    <property type="molecule type" value="Genomic_DNA"/>
</dbReference>
<dbReference type="GeneID" id="87875479"/>
<dbReference type="Proteomes" id="UP001285908">
    <property type="component" value="Unassembled WGS sequence"/>
</dbReference>
<reference evidence="1 2" key="1">
    <citation type="journal article" date="2023" name="Mol. Phylogenet. Evol.">
        <title>Genome-scale phylogeny and comparative genomics of the fungal order Sordariales.</title>
        <authorList>
            <person name="Hensen N."/>
            <person name="Bonometti L."/>
            <person name="Westerberg I."/>
            <person name="Brannstrom I.O."/>
            <person name="Guillou S."/>
            <person name="Cros-Aarteil S."/>
            <person name="Calhoun S."/>
            <person name="Haridas S."/>
            <person name="Kuo A."/>
            <person name="Mondo S."/>
            <person name="Pangilinan J."/>
            <person name="Riley R."/>
            <person name="LaButti K."/>
            <person name="Andreopoulos B."/>
            <person name="Lipzen A."/>
            <person name="Chen C."/>
            <person name="Yan M."/>
            <person name="Daum C."/>
            <person name="Ng V."/>
            <person name="Clum A."/>
            <person name="Steindorff A."/>
            <person name="Ohm R.A."/>
            <person name="Martin F."/>
            <person name="Silar P."/>
            <person name="Natvig D.O."/>
            <person name="Lalanne C."/>
            <person name="Gautier V."/>
            <person name="Ament-Velasquez S.L."/>
            <person name="Kruys A."/>
            <person name="Hutchinson M.I."/>
            <person name="Powell A.J."/>
            <person name="Barry K."/>
            <person name="Miller A.N."/>
            <person name="Grigoriev I.V."/>
            <person name="Debuchy R."/>
            <person name="Gladieux P."/>
            <person name="Hiltunen Thoren M."/>
            <person name="Johannesson H."/>
        </authorList>
    </citation>
    <scope>NUCLEOTIDE SEQUENCE [LARGE SCALE GENOMIC DNA]</scope>
    <source>
        <strain evidence="1 2">FGSC 10403</strain>
    </source>
</reference>
<dbReference type="AlphaFoldDB" id="A0AAJ0HYX7"/>
<name>A0AAJ0HYX7_9PEZI</name>